<accession>A0A6B0GJ52</accession>
<sequence length="150" mass="16376">MSGERPPTVGVGWEHPRRIHGSRFGERRLIACVAGDEGRTDRPDRPGVETNAVVREHEVQPVAAGGFPRPVRSLLRGHVDTIETVVEASRTGDLDAAFEGFLLDQQVRTLSPDDDRDLFAELVAAEGPYLDDWDVDGSTVLAEASTYPAE</sequence>
<comment type="caution">
    <text evidence="2">The sequence shown here is derived from an EMBL/GenBank/DDBJ whole genome shotgun (WGS) entry which is preliminary data.</text>
</comment>
<organism evidence="2 3">
    <name type="scientific">Halomarina oriensis</name>
    <dbReference type="NCBI Taxonomy" id="671145"/>
    <lineage>
        <taxon>Archaea</taxon>
        <taxon>Methanobacteriati</taxon>
        <taxon>Methanobacteriota</taxon>
        <taxon>Stenosarchaea group</taxon>
        <taxon>Halobacteria</taxon>
        <taxon>Halobacteriales</taxon>
        <taxon>Natronomonadaceae</taxon>
        <taxon>Halomarina</taxon>
    </lineage>
</organism>
<dbReference type="Pfam" id="PF11975">
    <property type="entry name" value="Glyco_hydro_4C"/>
    <property type="match status" value="1"/>
</dbReference>
<proteinExistence type="predicted"/>
<dbReference type="InterPro" id="IPR015955">
    <property type="entry name" value="Lactate_DH/Glyco_Ohase_4_C"/>
</dbReference>
<reference evidence="2 3" key="1">
    <citation type="submission" date="2019-12" db="EMBL/GenBank/DDBJ databases">
        <title>Halocatena pleomorpha gen. nov. sp. nov., an extremely halophilic archaeon of family Halobacteriaceae isolated from saltpan soil.</title>
        <authorList>
            <person name="Pal Y."/>
            <person name="Verma A."/>
            <person name="Krishnamurthi S."/>
            <person name="Kumar P."/>
        </authorList>
    </citation>
    <scope>NUCLEOTIDE SEQUENCE [LARGE SCALE GENOMIC DNA]</scope>
    <source>
        <strain evidence="2 3">JCM 16495</strain>
    </source>
</reference>
<keyword evidence="3" id="KW-1185">Reference proteome</keyword>
<dbReference type="SUPFAM" id="SSF56327">
    <property type="entry name" value="LDH C-terminal domain-like"/>
    <property type="match status" value="1"/>
</dbReference>
<dbReference type="GO" id="GO:0016616">
    <property type="term" value="F:oxidoreductase activity, acting on the CH-OH group of donors, NAD or NADP as acceptor"/>
    <property type="evidence" value="ECO:0007669"/>
    <property type="project" value="InterPro"/>
</dbReference>
<dbReference type="OrthoDB" id="92947at2157"/>
<dbReference type="GO" id="GO:0004553">
    <property type="term" value="F:hydrolase activity, hydrolyzing O-glycosyl compounds"/>
    <property type="evidence" value="ECO:0007669"/>
    <property type="project" value="InterPro"/>
</dbReference>
<evidence type="ECO:0000259" key="1">
    <source>
        <dbReference type="Pfam" id="PF11975"/>
    </source>
</evidence>
<name>A0A6B0GJ52_9EURY</name>
<gene>
    <name evidence="2" type="ORF">GQS65_02965</name>
</gene>
<dbReference type="Gene3D" id="3.90.110.10">
    <property type="entry name" value="Lactate dehydrogenase/glycoside hydrolase, family 4, C-terminal"/>
    <property type="match status" value="1"/>
</dbReference>
<feature type="domain" description="Glycosyl hydrolase family 4 C-terminal" evidence="1">
    <location>
        <begin position="45"/>
        <end position="107"/>
    </location>
</feature>
<dbReference type="Proteomes" id="UP000451471">
    <property type="component" value="Unassembled WGS sequence"/>
</dbReference>
<dbReference type="EMBL" id="WSZK01000007">
    <property type="protein sequence ID" value="MWG33459.1"/>
    <property type="molecule type" value="Genomic_DNA"/>
</dbReference>
<protein>
    <recommendedName>
        <fullName evidence="1">Glycosyl hydrolase family 4 C-terminal domain-containing protein</fullName>
    </recommendedName>
</protein>
<dbReference type="InterPro" id="IPR022616">
    <property type="entry name" value="Glyco_hydro_4_C"/>
</dbReference>
<dbReference type="AlphaFoldDB" id="A0A6B0GJ52"/>
<evidence type="ECO:0000313" key="2">
    <source>
        <dbReference type="EMBL" id="MWG33459.1"/>
    </source>
</evidence>
<evidence type="ECO:0000313" key="3">
    <source>
        <dbReference type="Proteomes" id="UP000451471"/>
    </source>
</evidence>